<gene>
    <name evidence="1" type="ORF">DNK47_01425</name>
</gene>
<keyword evidence="2" id="KW-1185">Reference proteome</keyword>
<accession>A0A328PJ64</accession>
<name>A0A328PJ64_9MOLU</name>
<protein>
    <submittedName>
        <fullName evidence="1">Uncharacterized protein</fullName>
    </submittedName>
</protein>
<proteinExistence type="predicted"/>
<dbReference type="Proteomes" id="UP000249762">
    <property type="component" value="Unassembled WGS sequence"/>
</dbReference>
<evidence type="ECO:0000313" key="2">
    <source>
        <dbReference type="Proteomes" id="UP000249762"/>
    </source>
</evidence>
<dbReference type="EMBL" id="QKVO01000003">
    <property type="protein sequence ID" value="RAO95133.1"/>
    <property type="molecule type" value="Genomic_DNA"/>
</dbReference>
<dbReference type="RefSeq" id="WP_112665275.1">
    <property type="nucleotide sequence ID" value="NZ_QKVO01000003.1"/>
</dbReference>
<dbReference type="AlphaFoldDB" id="A0A328PJ64"/>
<reference evidence="2" key="1">
    <citation type="submission" date="2018-06" db="EMBL/GenBank/DDBJ databases">
        <authorList>
            <person name="Martinez Ocampo F."/>
            <person name="Quiroz Castaneda R.E."/>
            <person name="Rojas Lopez X."/>
        </authorList>
    </citation>
    <scope>NUCLEOTIDE SEQUENCE [LARGE SCALE GENOMIC DNA]</scope>
    <source>
        <strain evidence="2">INIFAP02</strain>
    </source>
</reference>
<organism evidence="1 2">
    <name type="scientific">Mycoplasma wenyonii</name>
    <dbReference type="NCBI Taxonomy" id="65123"/>
    <lineage>
        <taxon>Bacteria</taxon>
        <taxon>Bacillati</taxon>
        <taxon>Mycoplasmatota</taxon>
        <taxon>Mollicutes</taxon>
        <taxon>Mycoplasmataceae</taxon>
        <taxon>Mycoplasma</taxon>
    </lineage>
</organism>
<evidence type="ECO:0000313" key="1">
    <source>
        <dbReference type="EMBL" id="RAO95133.1"/>
    </source>
</evidence>
<sequence>MIFILKLLLGGLAGGALIGTPILVTQLQKSTQPSSLNSKFQYKDSRGEKIECHGTRNFGLKVGEQTVLWATMRNSVEEANRDKHQNKGIIFDGDKSSCDLVE</sequence>
<comment type="caution">
    <text evidence="1">The sequence shown here is derived from an EMBL/GenBank/DDBJ whole genome shotgun (WGS) entry which is preliminary data.</text>
</comment>